<feature type="domain" description="UPF0033" evidence="2">
    <location>
        <begin position="50"/>
        <end position="74"/>
    </location>
</feature>
<keyword evidence="4" id="KW-1185">Reference proteome</keyword>
<dbReference type="InterPro" id="IPR036868">
    <property type="entry name" value="TusA-like_sf"/>
</dbReference>
<dbReference type="SUPFAM" id="SSF64307">
    <property type="entry name" value="SirA-like"/>
    <property type="match status" value="1"/>
</dbReference>
<evidence type="ECO:0000256" key="1">
    <source>
        <dbReference type="ARBA" id="ARBA00008984"/>
    </source>
</evidence>
<dbReference type="Gene3D" id="3.30.110.40">
    <property type="entry name" value="TusA-like domain"/>
    <property type="match status" value="1"/>
</dbReference>
<sequence>MGHGYRNVRNLIGGYKTYSTSIAPVPKPFPVPSSQSAAAPTETPSVALKVNVCALQCPGPILQVKQAMDKIAIGERVEIIATDAGLARDAAAWCDATGNQLVEKHEEKGRYTIILEKAAPTVYSINTVDKPFTRILFLFPLAT</sequence>
<protein>
    <submittedName>
        <fullName evidence="3">SirA-like protein</fullName>
    </submittedName>
</protein>
<dbReference type="PANTHER" id="PTHR33279:SF6">
    <property type="entry name" value="SULFUR CARRIER PROTEIN YEDF-RELATED"/>
    <property type="match status" value="1"/>
</dbReference>
<dbReference type="Pfam" id="PF01206">
    <property type="entry name" value="TusA"/>
    <property type="match status" value="1"/>
</dbReference>
<accession>A0A1Y1YFU2</accession>
<dbReference type="PANTHER" id="PTHR33279">
    <property type="entry name" value="SULFUR CARRIER PROTEIN YEDF-RELATED"/>
    <property type="match status" value="1"/>
</dbReference>
<dbReference type="STRING" id="1314790.A0A1Y1YFU2"/>
<proteinExistence type="inferred from homology"/>
<name>A0A1Y1YFU2_9FUNG</name>
<evidence type="ECO:0000313" key="4">
    <source>
        <dbReference type="Proteomes" id="UP000193498"/>
    </source>
</evidence>
<evidence type="ECO:0000259" key="2">
    <source>
        <dbReference type="PROSITE" id="PS01148"/>
    </source>
</evidence>
<dbReference type="PROSITE" id="PS01148">
    <property type="entry name" value="UPF0033"/>
    <property type="match status" value="1"/>
</dbReference>
<evidence type="ECO:0000313" key="3">
    <source>
        <dbReference type="EMBL" id="ORX96859.1"/>
    </source>
</evidence>
<dbReference type="Proteomes" id="UP000193498">
    <property type="component" value="Unassembled WGS sequence"/>
</dbReference>
<dbReference type="InParanoid" id="A0A1Y1YFU2"/>
<comment type="caution">
    <text evidence="3">The sequence shown here is derived from an EMBL/GenBank/DDBJ whole genome shotgun (WGS) entry which is preliminary data.</text>
</comment>
<dbReference type="EMBL" id="MCFE01000144">
    <property type="protein sequence ID" value="ORX96859.1"/>
    <property type="molecule type" value="Genomic_DNA"/>
</dbReference>
<dbReference type="AlphaFoldDB" id="A0A1Y1YFU2"/>
<comment type="similarity">
    <text evidence="1">Belongs to the sulfur carrier protein TusA family.</text>
</comment>
<organism evidence="3 4">
    <name type="scientific">Basidiobolus meristosporus CBS 931.73</name>
    <dbReference type="NCBI Taxonomy" id="1314790"/>
    <lineage>
        <taxon>Eukaryota</taxon>
        <taxon>Fungi</taxon>
        <taxon>Fungi incertae sedis</taxon>
        <taxon>Zoopagomycota</taxon>
        <taxon>Entomophthoromycotina</taxon>
        <taxon>Basidiobolomycetes</taxon>
        <taxon>Basidiobolales</taxon>
        <taxon>Basidiobolaceae</taxon>
        <taxon>Basidiobolus</taxon>
    </lineage>
</organism>
<reference evidence="3 4" key="1">
    <citation type="submission" date="2016-07" db="EMBL/GenBank/DDBJ databases">
        <title>Pervasive Adenine N6-methylation of Active Genes in Fungi.</title>
        <authorList>
            <consortium name="DOE Joint Genome Institute"/>
            <person name="Mondo S.J."/>
            <person name="Dannebaum R.O."/>
            <person name="Kuo R.C."/>
            <person name="Labutti K."/>
            <person name="Haridas S."/>
            <person name="Kuo A."/>
            <person name="Salamov A."/>
            <person name="Ahrendt S.R."/>
            <person name="Lipzen A."/>
            <person name="Sullivan W."/>
            <person name="Andreopoulos W.B."/>
            <person name="Clum A."/>
            <person name="Lindquist E."/>
            <person name="Daum C."/>
            <person name="Ramamoorthy G.K."/>
            <person name="Gryganskyi A."/>
            <person name="Culley D."/>
            <person name="Magnuson J.K."/>
            <person name="James T.Y."/>
            <person name="O'Malley M.A."/>
            <person name="Stajich J.E."/>
            <person name="Spatafora J.W."/>
            <person name="Visel A."/>
            <person name="Grigoriev I.V."/>
        </authorList>
    </citation>
    <scope>NUCLEOTIDE SEQUENCE [LARGE SCALE GENOMIC DNA]</scope>
    <source>
        <strain evidence="3 4">CBS 931.73</strain>
    </source>
</reference>
<gene>
    <name evidence="3" type="ORF">K493DRAFT_370404</name>
</gene>
<dbReference type="InterPro" id="IPR001455">
    <property type="entry name" value="TusA-like"/>
</dbReference>